<gene>
    <name evidence="2" type="ORF">LITE_LOCUS18394</name>
    <name evidence="3" type="ORF">LITE_LOCUS34615</name>
    <name evidence="4" type="ORF">LITE_LOCUS40208</name>
    <name evidence="1" type="ORF">LITE_LOCUS4203</name>
</gene>
<evidence type="ECO:0000313" key="5">
    <source>
        <dbReference type="Proteomes" id="UP001154282"/>
    </source>
</evidence>
<reference evidence="4" key="1">
    <citation type="submission" date="2022-08" db="EMBL/GenBank/DDBJ databases">
        <authorList>
            <person name="Gutierrez-Valencia J."/>
        </authorList>
    </citation>
    <scope>NUCLEOTIDE SEQUENCE</scope>
</reference>
<evidence type="ECO:0000313" key="1">
    <source>
        <dbReference type="EMBL" id="CAI0383920.1"/>
    </source>
</evidence>
<sequence>MVLLRLSVVTVKNDLVVILVMEPLI</sequence>
<dbReference type="AlphaFoldDB" id="A0AAV0PVQ4"/>
<evidence type="ECO:0000313" key="3">
    <source>
        <dbReference type="EMBL" id="CAI0460752.1"/>
    </source>
</evidence>
<organism evidence="4 5">
    <name type="scientific">Linum tenue</name>
    <dbReference type="NCBI Taxonomy" id="586396"/>
    <lineage>
        <taxon>Eukaryota</taxon>
        <taxon>Viridiplantae</taxon>
        <taxon>Streptophyta</taxon>
        <taxon>Embryophyta</taxon>
        <taxon>Tracheophyta</taxon>
        <taxon>Spermatophyta</taxon>
        <taxon>Magnoliopsida</taxon>
        <taxon>eudicotyledons</taxon>
        <taxon>Gunneridae</taxon>
        <taxon>Pentapetalae</taxon>
        <taxon>rosids</taxon>
        <taxon>fabids</taxon>
        <taxon>Malpighiales</taxon>
        <taxon>Linaceae</taxon>
        <taxon>Linum</taxon>
    </lineage>
</organism>
<evidence type="ECO:0000313" key="4">
    <source>
        <dbReference type="EMBL" id="CAI0474829.1"/>
    </source>
</evidence>
<dbReference type="EMBL" id="CAMGYJ010000008">
    <property type="protein sequence ID" value="CAI0460752.1"/>
    <property type="molecule type" value="Genomic_DNA"/>
</dbReference>
<keyword evidence="5" id="KW-1185">Reference proteome</keyword>
<proteinExistence type="predicted"/>
<comment type="caution">
    <text evidence="4">The sequence shown here is derived from an EMBL/GenBank/DDBJ whole genome shotgun (WGS) entry which is preliminary data.</text>
</comment>
<protein>
    <submittedName>
        <fullName evidence="4">Uncharacterized protein</fullName>
    </submittedName>
</protein>
<accession>A0AAV0PVQ4</accession>
<dbReference type="EMBL" id="CAMGYJ010000009">
    <property type="protein sequence ID" value="CAI0474829.1"/>
    <property type="molecule type" value="Genomic_DNA"/>
</dbReference>
<name>A0AAV0PVQ4_9ROSI</name>
<dbReference type="EMBL" id="CAMGYJ010000005">
    <property type="protein sequence ID" value="CAI0420483.1"/>
    <property type="molecule type" value="Genomic_DNA"/>
</dbReference>
<dbReference type="EMBL" id="CAMGYJ010000002">
    <property type="protein sequence ID" value="CAI0383920.1"/>
    <property type="molecule type" value="Genomic_DNA"/>
</dbReference>
<dbReference type="Proteomes" id="UP001154282">
    <property type="component" value="Unassembled WGS sequence"/>
</dbReference>
<evidence type="ECO:0000313" key="2">
    <source>
        <dbReference type="EMBL" id="CAI0420483.1"/>
    </source>
</evidence>